<sequence>MDFLREIVSGPKNRYQKNGYNLDLTYVTDRIIGMSFPAEGFEKLYRNSLDDIKSYQWEDHHSPPLHMLFDICQEIHKFLNENPENVVIVHCKAGKGRTGTIICCYFLYCNMFNNPQDALYYYGKKRFNQDGLGVNQPCQKRYVEDFFWQILQIKVNNLKKIYPKVKIIDSVTIFGRPKISDEVKPYVIVIDVHSQKQIMSTKKSYKEQKKFEQDQNSFQIKFDDVTLGEQNKGIHGDILIKIYDNCKWSKDNKMGRMAINSAFISSNNILSFNPEQISPSQFKDDKKFPSNYRIQIKFRDLCEDTVYTKFEDQCEGCKLVWSQDQESKKNWEHMYKILENYKQPSKEEAKPLLFKNQKNFDVQIKEMNEQISNEGNKSIGSLDNEISFYIQEDHFHNKNSNQQQSVETRPKSRTFVLKESPQEQNQQTKSETETENNSKHLVQSVQHNSQFSDLKENEQQQQDQDQGQDEALKQESSCQKYQKQTSLENDNNLLKVDFSPKNNQSENSESYKQIFQNTSEDIRKRSVRGIDPEVIRSHQQKYQQNQNNRNFSPEDDSSDDNINDPIQNKQNVVNILNLQEKIDEQEENQNSINSNSIQNNIQQDNNDVNKENDVKSEEQKQNFGANKNKSGEQLIYLQQKPNQQQY</sequence>
<feature type="compositionally biased region" description="Polar residues" evidence="5">
    <location>
        <begin position="398"/>
        <end position="407"/>
    </location>
</feature>
<dbReference type="InterPro" id="IPR003595">
    <property type="entry name" value="Tyr_Pase_cat"/>
</dbReference>
<accession>A0A0V0R9E3</accession>
<dbReference type="GO" id="GO:0016314">
    <property type="term" value="F:phosphatidylinositol-3,4,5-trisphosphate 3-phosphatase activity"/>
    <property type="evidence" value="ECO:0007669"/>
    <property type="project" value="TreeGrafter"/>
</dbReference>
<dbReference type="PANTHER" id="PTHR12305">
    <property type="entry name" value="PHOSPHATASE WITH HOMOLOGY TO TENSIN"/>
    <property type="match status" value="1"/>
</dbReference>
<comment type="similarity">
    <text evidence="2">Belongs to the PTEN phosphatase protein family.</text>
</comment>
<evidence type="ECO:0000259" key="8">
    <source>
        <dbReference type="PROSITE" id="PS51182"/>
    </source>
</evidence>
<dbReference type="EMBL" id="LDAU01000006">
    <property type="protein sequence ID" value="KRX11133.1"/>
    <property type="molecule type" value="Genomic_DNA"/>
</dbReference>
<feature type="region of interest" description="Disordered" evidence="5">
    <location>
        <begin position="539"/>
        <end position="566"/>
    </location>
</feature>
<dbReference type="PROSITE" id="PS51181">
    <property type="entry name" value="PPASE_TENSIN"/>
    <property type="match status" value="1"/>
</dbReference>
<evidence type="ECO:0000256" key="2">
    <source>
        <dbReference type="ARBA" id="ARBA00007881"/>
    </source>
</evidence>
<dbReference type="InterPro" id="IPR029021">
    <property type="entry name" value="Prot-tyrosine_phosphatase-like"/>
</dbReference>
<comment type="caution">
    <text evidence="9">The sequence shown here is derived from an EMBL/GenBank/DDBJ whole genome shotgun (WGS) entry which is preliminary data.</text>
</comment>
<keyword evidence="3" id="KW-0378">Hydrolase</keyword>
<dbReference type="CDD" id="cd14497">
    <property type="entry name" value="PTP_PTEN-like"/>
    <property type="match status" value="1"/>
</dbReference>
<evidence type="ECO:0000256" key="1">
    <source>
        <dbReference type="ARBA" id="ARBA00004316"/>
    </source>
</evidence>
<feature type="domain" description="Phosphatase tensin-type" evidence="7">
    <location>
        <begin position="13"/>
        <end position="153"/>
    </location>
</feature>
<dbReference type="GO" id="GO:0042995">
    <property type="term" value="C:cell projection"/>
    <property type="evidence" value="ECO:0007669"/>
    <property type="project" value="UniProtKB-SubCell"/>
</dbReference>
<feature type="region of interest" description="Disordered" evidence="5">
    <location>
        <begin position="584"/>
        <end position="646"/>
    </location>
</feature>
<feature type="compositionally biased region" description="Low complexity" evidence="5">
    <location>
        <begin position="540"/>
        <end position="550"/>
    </location>
</feature>
<dbReference type="InterPro" id="IPR000387">
    <property type="entry name" value="Tyr_Pase_dom"/>
</dbReference>
<dbReference type="PROSITE" id="PS50056">
    <property type="entry name" value="TYR_PHOSPHATASE_2"/>
    <property type="match status" value="1"/>
</dbReference>
<feature type="compositionally biased region" description="Acidic residues" evidence="5">
    <location>
        <begin position="553"/>
        <end position="562"/>
    </location>
</feature>
<keyword evidence="4" id="KW-0966">Cell projection</keyword>
<evidence type="ECO:0000313" key="9">
    <source>
        <dbReference type="EMBL" id="KRX11133.1"/>
    </source>
</evidence>
<dbReference type="PROSITE" id="PS00383">
    <property type="entry name" value="TYR_PHOSPHATASE_1"/>
    <property type="match status" value="1"/>
</dbReference>
<feature type="compositionally biased region" description="Polar residues" evidence="5">
    <location>
        <begin position="474"/>
        <end position="492"/>
    </location>
</feature>
<gene>
    <name evidence="9" type="ORF">PPERSA_10900</name>
</gene>
<dbReference type="SMART" id="SM01326">
    <property type="entry name" value="PTEN_C2"/>
    <property type="match status" value="1"/>
</dbReference>
<dbReference type="Gene3D" id="3.90.190.10">
    <property type="entry name" value="Protein tyrosine phosphatase superfamily"/>
    <property type="match status" value="1"/>
</dbReference>
<dbReference type="InterPro" id="IPR057023">
    <property type="entry name" value="PTP-SAK"/>
</dbReference>
<feature type="compositionally biased region" description="Polar residues" evidence="5">
    <location>
        <begin position="439"/>
        <end position="452"/>
    </location>
</feature>
<evidence type="ECO:0000259" key="6">
    <source>
        <dbReference type="PROSITE" id="PS50056"/>
    </source>
</evidence>
<evidence type="ECO:0000313" key="10">
    <source>
        <dbReference type="Proteomes" id="UP000054937"/>
    </source>
</evidence>
<dbReference type="AlphaFoldDB" id="A0A0V0R9E3"/>
<reference evidence="9 10" key="1">
    <citation type="journal article" date="2015" name="Sci. Rep.">
        <title>Genome of the facultative scuticociliatosis pathogen Pseudocohnilembus persalinus provides insight into its virulence through horizontal gene transfer.</title>
        <authorList>
            <person name="Xiong J."/>
            <person name="Wang G."/>
            <person name="Cheng J."/>
            <person name="Tian M."/>
            <person name="Pan X."/>
            <person name="Warren A."/>
            <person name="Jiang C."/>
            <person name="Yuan D."/>
            <person name="Miao W."/>
        </authorList>
    </citation>
    <scope>NUCLEOTIDE SEQUENCE [LARGE SCALE GENOMIC DNA]</scope>
    <source>
        <strain evidence="9">36N120E</strain>
    </source>
</reference>
<feature type="compositionally biased region" description="Basic and acidic residues" evidence="5">
    <location>
        <begin position="607"/>
        <end position="620"/>
    </location>
</feature>
<dbReference type="InParanoid" id="A0A0V0R9E3"/>
<dbReference type="InterPro" id="IPR051281">
    <property type="entry name" value="Dual-spec_lipid-protein_phosph"/>
</dbReference>
<proteinExistence type="inferred from homology"/>
<dbReference type="SMART" id="SM00404">
    <property type="entry name" value="PTPc_motif"/>
    <property type="match status" value="1"/>
</dbReference>
<name>A0A0V0R9E3_PSEPJ</name>
<feature type="compositionally biased region" description="Low complexity" evidence="5">
    <location>
        <begin position="588"/>
        <end position="606"/>
    </location>
</feature>
<dbReference type="InterPro" id="IPR016130">
    <property type="entry name" value="Tyr_Pase_AS"/>
</dbReference>
<dbReference type="SUPFAM" id="SSF52799">
    <property type="entry name" value="(Phosphotyrosine protein) phosphatases II"/>
    <property type="match status" value="1"/>
</dbReference>
<protein>
    <submittedName>
        <fullName evidence="9">Uncharacterized protein</fullName>
    </submittedName>
</protein>
<feature type="region of interest" description="Disordered" evidence="5">
    <location>
        <begin position="396"/>
        <end position="510"/>
    </location>
</feature>
<dbReference type="Gene3D" id="2.60.40.1110">
    <property type="match status" value="1"/>
</dbReference>
<dbReference type="Proteomes" id="UP000054937">
    <property type="component" value="Unassembled WGS sequence"/>
</dbReference>
<keyword evidence="10" id="KW-1185">Reference proteome</keyword>
<dbReference type="OrthoDB" id="16692at2759"/>
<dbReference type="InterPro" id="IPR014020">
    <property type="entry name" value="Tensin_C2-dom"/>
</dbReference>
<dbReference type="Pfam" id="PF22784">
    <property type="entry name" value="PTP-SAK"/>
    <property type="match status" value="1"/>
</dbReference>
<feature type="domain" description="Tyrosine specific protein phosphatases" evidence="6">
    <location>
        <begin position="66"/>
        <end position="126"/>
    </location>
</feature>
<dbReference type="PROSITE" id="PS51182">
    <property type="entry name" value="C2_TENSIN"/>
    <property type="match status" value="1"/>
</dbReference>
<evidence type="ECO:0000256" key="4">
    <source>
        <dbReference type="ARBA" id="ARBA00023273"/>
    </source>
</evidence>
<dbReference type="PANTHER" id="PTHR12305:SF60">
    <property type="entry name" value="PHOSPHATIDYLINOSITOL 3,4,5-TRISPHOSPHATE 3-PHOSPHATASE TPTE2-RELATED"/>
    <property type="match status" value="1"/>
</dbReference>
<evidence type="ECO:0000256" key="3">
    <source>
        <dbReference type="ARBA" id="ARBA00022801"/>
    </source>
</evidence>
<dbReference type="Pfam" id="PF10409">
    <property type="entry name" value="PTEN_C2"/>
    <property type="match status" value="1"/>
</dbReference>
<feature type="domain" description="C2 tensin-type" evidence="8">
    <location>
        <begin position="163"/>
        <end position="301"/>
    </location>
</feature>
<organism evidence="9 10">
    <name type="scientific">Pseudocohnilembus persalinus</name>
    <name type="common">Ciliate</name>
    <dbReference type="NCBI Taxonomy" id="266149"/>
    <lineage>
        <taxon>Eukaryota</taxon>
        <taxon>Sar</taxon>
        <taxon>Alveolata</taxon>
        <taxon>Ciliophora</taxon>
        <taxon>Intramacronucleata</taxon>
        <taxon>Oligohymenophorea</taxon>
        <taxon>Scuticociliatia</taxon>
        <taxon>Philasterida</taxon>
        <taxon>Pseudocohnilembidae</taxon>
        <taxon>Pseudocohnilembus</taxon>
    </lineage>
</organism>
<dbReference type="InterPro" id="IPR029023">
    <property type="entry name" value="Tensin_phosphatase"/>
</dbReference>
<dbReference type="GO" id="GO:0005829">
    <property type="term" value="C:cytosol"/>
    <property type="evidence" value="ECO:0007669"/>
    <property type="project" value="TreeGrafter"/>
</dbReference>
<comment type="subcellular location">
    <subcellularLocation>
        <location evidence="1">Cell projection</location>
    </subcellularLocation>
</comment>
<evidence type="ECO:0000256" key="5">
    <source>
        <dbReference type="SAM" id="MobiDB-lite"/>
    </source>
</evidence>
<evidence type="ECO:0000259" key="7">
    <source>
        <dbReference type="PROSITE" id="PS51181"/>
    </source>
</evidence>
<feature type="compositionally biased region" description="Polar residues" evidence="5">
    <location>
        <begin position="500"/>
        <end position="510"/>
    </location>
</feature>